<evidence type="ECO:0000313" key="4">
    <source>
        <dbReference type="Proteomes" id="UP000737171"/>
    </source>
</evidence>
<reference evidence="3 4" key="1">
    <citation type="submission" date="2020-05" db="EMBL/GenBank/DDBJ databases">
        <title>Aquincola sp. isolate from soil.</title>
        <authorList>
            <person name="Han J."/>
            <person name="Kim D.-U."/>
        </authorList>
    </citation>
    <scope>NUCLEOTIDE SEQUENCE [LARGE SCALE GENOMIC DNA]</scope>
    <source>
        <strain evidence="3 4">S2</strain>
    </source>
</reference>
<evidence type="ECO:0000259" key="2">
    <source>
        <dbReference type="Pfam" id="PF07883"/>
    </source>
</evidence>
<dbReference type="Pfam" id="PF07883">
    <property type="entry name" value="Cupin_2"/>
    <property type="match status" value="1"/>
</dbReference>
<feature type="chain" id="PRO_5047386802" evidence="1">
    <location>
        <begin position="25"/>
        <end position="158"/>
    </location>
</feature>
<name>A0ABX2ELP4_9BURK</name>
<dbReference type="InterPro" id="IPR011051">
    <property type="entry name" value="RmlC_Cupin_sf"/>
</dbReference>
<evidence type="ECO:0000256" key="1">
    <source>
        <dbReference type="SAM" id="SignalP"/>
    </source>
</evidence>
<organism evidence="3 4">
    <name type="scientific">Pseudaquabacterium terrae</name>
    <dbReference type="NCBI Taxonomy" id="2732868"/>
    <lineage>
        <taxon>Bacteria</taxon>
        <taxon>Pseudomonadati</taxon>
        <taxon>Pseudomonadota</taxon>
        <taxon>Betaproteobacteria</taxon>
        <taxon>Burkholderiales</taxon>
        <taxon>Sphaerotilaceae</taxon>
        <taxon>Pseudaquabacterium</taxon>
    </lineage>
</organism>
<evidence type="ECO:0000313" key="3">
    <source>
        <dbReference type="EMBL" id="NRF69487.1"/>
    </source>
</evidence>
<feature type="signal peptide" evidence="1">
    <location>
        <begin position="1"/>
        <end position="24"/>
    </location>
</feature>
<comment type="caution">
    <text evidence="3">The sequence shown here is derived from an EMBL/GenBank/DDBJ whole genome shotgun (WGS) entry which is preliminary data.</text>
</comment>
<sequence>MSHHLLRCATGAMLFSALLSGASAGECPADKLAPNPLNGAATAPMGVTDTELASIDLARENVKLNQRRLRMRHMVIQPGGVVPLHSHADRPALIMVTAGEIHEHSSKCAVPILHRAGDIAREALGTQHWWKNSGSQPVHLTIADIVNDKKPDTMMEQM</sequence>
<proteinExistence type="predicted"/>
<accession>A0ABX2ELP4</accession>
<dbReference type="InterPro" id="IPR014710">
    <property type="entry name" value="RmlC-like_jellyroll"/>
</dbReference>
<dbReference type="EMBL" id="JABRWJ010000006">
    <property type="protein sequence ID" value="NRF69487.1"/>
    <property type="molecule type" value="Genomic_DNA"/>
</dbReference>
<dbReference type="RefSeq" id="WP_173126452.1">
    <property type="nucleotide sequence ID" value="NZ_JABRWJ010000006.1"/>
</dbReference>
<dbReference type="InterPro" id="IPR013096">
    <property type="entry name" value="Cupin_2"/>
</dbReference>
<feature type="domain" description="Cupin type-2" evidence="2">
    <location>
        <begin position="73"/>
        <end position="141"/>
    </location>
</feature>
<keyword evidence="4" id="KW-1185">Reference proteome</keyword>
<dbReference type="SUPFAM" id="SSF51182">
    <property type="entry name" value="RmlC-like cupins"/>
    <property type="match status" value="1"/>
</dbReference>
<keyword evidence="1" id="KW-0732">Signal</keyword>
<gene>
    <name evidence="3" type="ORF">HLB44_21015</name>
</gene>
<dbReference type="Gene3D" id="2.60.120.10">
    <property type="entry name" value="Jelly Rolls"/>
    <property type="match status" value="1"/>
</dbReference>
<protein>
    <submittedName>
        <fullName evidence="3">Cupin domain-containing protein</fullName>
    </submittedName>
</protein>
<dbReference type="Proteomes" id="UP000737171">
    <property type="component" value="Unassembled WGS sequence"/>
</dbReference>